<sequence length="48" mass="5651">MPILADRAAVFYEKAHQTHRTHKKEIPQIEESLFAFGYLIYCQPCKVQ</sequence>
<dbReference type="Proteomes" id="UP000003671">
    <property type="component" value="Unassembled WGS sequence"/>
</dbReference>
<dbReference type="PATRIC" id="fig|500635.8.peg.2122"/>
<gene>
    <name evidence="1" type="ORF">MITSMUL_05521</name>
</gene>
<keyword evidence="2" id="KW-1185">Reference proteome</keyword>
<name>C9KQK2_9FIRM</name>
<evidence type="ECO:0000313" key="2">
    <source>
        <dbReference type="Proteomes" id="UP000003671"/>
    </source>
</evidence>
<comment type="caution">
    <text evidence="1">The sequence shown here is derived from an EMBL/GenBank/DDBJ whole genome shotgun (WGS) entry which is preliminary data.</text>
</comment>
<dbReference type="HOGENOM" id="CLU_3154927_0_0_9"/>
<protein>
    <submittedName>
        <fullName evidence="1">Uncharacterized protein</fullName>
    </submittedName>
</protein>
<organism evidence="1 2">
    <name type="scientific">Mitsuokella multacida DSM 20544</name>
    <dbReference type="NCBI Taxonomy" id="500635"/>
    <lineage>
        <taxon>Bacteria</taxon>
        <taxon>Bacillati</taxon>
        <taxon>Bacillota</taxon>
        <taxon>Negativicutes</taxon>
        <taxon>Selenomonadales</taxon>
        <taxon>Selenomonadaceae</taxon>
        <taxon>Mitsuokella</taxon>
    </lineage>
</organism>
<evidence type="ECO:0000313" key="1">
    <source>
        <dbReference type="EMBL" id="EEX67778.1"/>
    </source>
</evidence>
<proteinExistence type="predicted"/>
<dbReference type="AlphaFoldDB" id="C9KQK2"/>
<accession>C9KQK2</accession>
<dbReference type="EMBL" id="ABWK02000025">
    <property type="protein sequence ID" value="EEX67778.1"/>
    <property type="molecule type" value="Genomic_DNA"/>
</dbReference>
<reference evidence="1" key="1">
    <citation type="submission" date="2009-09" db="EMBL/GenBank/DDBJ databases">
        <authorList>
            <person name="Weinstock G."/>
            <person name="Sodergren E."/>
            <person name="Clifton S."/>
            <person name="Fulton L."/>
            <person name="Fulton B."/>
            <person name="Courtney L."/>
            <person name="Fronick C."/>
            <person name="Harrison M."/>
            <person name="Strong C."/>
            <person name="Farmer C."/>
            <person name="Delahaunty K."/>
            <person name="Markovic C."/>
            <person name="Hall O."/>
            <person name="Minx P."/>
            <person name="Tomlinson C."/>
            <person name="Mitreva M."/>
            <person name="Nelson J."/>
            <person name="Hou S."/>
            <person name="Wollam A."/>
            <person name="Pepin K.H."/>
            <person name="Johnson M."/>
            <person name="Bhonagiri V."/>
            <person name="Nash W.E."/>
            <person name="Warren W."/>
            <person name="Chinwalla A."/>
            <person name="Mardis E.R."/>
            <person name="Wilson R.K."/>
        </authorList>
    </citation>
    <scope>NUCLEOTIDE SEQUENCE [LARGE SCALE GENOMIC DNA]</scope>
    <source>
        <strain evidence="1">DSM 20544</strain>
    </source>
</reference>